<name>A0A382LJH5_9ZZZZ</name>
<dbReference type="PANTHER" id="PTHR11895">
    <property type="entry name" value="TRANSAMIDASE"/>
    <property type="match status" value="1"/>
</dbReference>
<dbReference type="GO" id="GO:0050567">
    <property type="term" value="F:glutaminyl-tRNA synthase (glutamine-hydrolyzing) activity"/>
    <property type="evidence" value="ECO:0007669"/>
    <property type="project" value="TreeGrafter"/>
</dbReference>
<feature type="non-terminal residue" evidence="2">
    <location>
        <position position="1"/>
    </location>
</feature>
<evidence type="ECO:0000259" key="1">
    <source>
        <dbReference type="Pfam" id="PF01425"/>
    </source>
</evidence>
<gene>
    <name evidence="2" type="ORF">METZ01_LOCUS289227</name>
</gene>
<dbReference type="SUPFAM" id="SSF75304">
    <property type="entry name" value="Amidase signature (AS) enzymes"/>
    <property type="match status" value="1"/>
</dbReference>
<dbReference type="Pfam" id="PF01425">
    <property type="entry name" value="Amidase"/>
    <property type="match status" value="1"/>
</dbReference>
<dbReference type="InterPro" id="IPR036928">
    <property type="entry name" value="AS_sf"/>
</dbReference>
<evidence type="ECO:0000313" key="2">
    <source>
        <dbReference type="EMBL" id="SVC36373.1"/>
    </source>
</evidence>
<accession>A0A382LJH5</accession>
<sequence>VTDMWVLDVATGRTRPHYLSSFVQPVDRSALAMTLTANTDNAQSRRSFLTYFSSMGLSSTLLPGVLWGCMQEAEEQEVTLAMTRAAAQVAGLDFNEEELEMIVEGVNQSFERFEEIRLTSLDNSVMPALHFSPVAPGMEFERVEGTLRVGPRSPVTRPPDLEEVAFWSITDLAQLIESRQVRPSELTEMYIGRLRRYNSTLNCVVTLTESRARALAEQADAEIAEGRYRGPLHGIPWGAKDIISAQGYPTTWGAAPFEEQTFDFDATVVERLDDAGAVLVAKLTTGELAFGDNWFGGRTNNPWNPEQ</sequence>
<dbReference type="InterPro" id="IPR000120">
    <property type="entry name" value="Amidase"/>
</dbReference>
<dbReference type="PANTHER" id="PTHR11895:SF73">
    <property type="entry name" value="AMIDASE FAMILY PROTEIN"/>
    <property type="match status" value="1"/>
</dbReference>
<protein>
    <recommendedName>
        <fullName evidence="1">Amidase domain-containing protein</fullName>
    </recommendedName>
</protein>
<organism evidence="2">
    <name type="scientific">marine metagenome</name>
    <dbReference type="NCBI Taxonomy" id="408172"/>
    <lineage>
        <taxon>unclassified sequences</taxon>
        <taxon>metagenomes</taxon>
        <taxon>ecological metagenomes</taxon>
    </lineage>
</organism>
<dbReference type="InterPro" id="IPR023631">
    <property type="entry name" value="Amidase_dom"/>
</dbReference>
<dbReference type="EMBL" id="UINC01087203">
    <property type="protein sequence ID" value="SVC36373.1"/>
    <property type="molecule type" value="Genomic_DNA"/>
</dbReference>
<feature type="domain" description="Amidase" evidence="1">
    <location>
        <begin position="185"/>
        <end position="306"/>
    </location>
</feature>
<reference evidence="2" key="1">
    <citation type="submission" date="2018-05" db="EMBL/GenBank/DDBJ databases">
        <authorList>
            <person name="Lanie J.A."/>
            <person name="Ng W.-L."/>
            <person name="Kazmierczak K.M."/>
            <person name="Andrzejewski T.M."/>
            <person name="Davidsen T.M."/>
            <person name="Wayne K.J."/>
            <person name="Tettelin H."/>
            <person name="Glass J.I."/>
            <person name="Rusch D."/>
            <person name="Podicherti R."/>
            <person name="Tsui H.-C.T."/>
            <person name="Winkler M.E."/>
        </authorList>
    </citation>
    <scope>NUCLEOTIDE SEQUENCE</scope>
</reference>
<feature type="non-terminal residue" evidence="2">
    <location>
        <position position="307"/>
    </location>
</feature>
<dbReference type="AlphaFoldDB" id="A0A382LJH5"/>
<proteinExistence type="predicted"/>
<dbReference type="Gene3D" id="3.90.1300.10">
    <property type="entry name" value="Amidase signature (AS) domain"/>
    <property type="match status" value="1"/>
</dbReference>